<keyword evidence="2" id="KW-0325">Glycoprotein</keyword>
<dbReference type="Gene3D" id="2.60.40.10">
    <property type="entry name" value="Immunoglobulins"/>
    <property type="match status" value="1"/>
</dbReference>
<evidence type="ECO:0000256" key="2">
    <source>
        <dbReference type="ARBA" id="ARBA00023180"/>
    </source>
</evidence>
<accession>F7CGS7</accession>
<sequence>MCSWDTRQIFFGAGIKLFVESRSQPVAKPSVFIMKNETNVACLVKDFYPKNIKISFESPKTIKEFEPAIVVSPSGKYSAVKLGQFEDPNSVTCLVQHENEKFNSTYFEKSQRRSKRSSGDPEPMKHENSNKTSEICHEPKVHAEKVNMLSLTVLGLRMLFAKSVAINFLLTAKLFLF</sequence>
<protein>
    <submittedName>
        <fullName evidence="5">T cell receptor delta constant</fullName>
    </submittedName>
</protein>
<dbReference type="InParanoid" id="F7CGS7"/>
<dbReference type="CDD" id="cd07687">
    <property type="entry name" value="IgC_TCR_delta"/>
    <property type="match status" value="1"/>
</dbReference>
<feature type="compositionally biased region" description="Basic and acidic residues" evidence="3">
    <location>
        <begin position="117"/>
        <end position="137"/>
    </location>
</feature>
<dbReference type="GO" id="GO:0009897">
    <property type="term" value="C:external side of plasma membrane"/>
    <property type="evidence" value="ECO:0007669"/>
    <property type="project" value="Ensembl"/>
</dbReference>
<feature type="region of interest" description="Disordered" evidence="3">
    <location>
        <begin position="106"/>
        <end position="137"/>
    </location>
</feature>
<dbReference type="AlphaFoldDB" id="F7CGS7"/>
<proteinExistence type="predicted"/>
<gene>
    <name evidence="5" type="primary">TRDC</name>
</gene>
<evidence type="ECO:0000256" key="3">
    <source>
        <dbReference type="SAM" id="MobiDB-lite"/>
    </source>
</evidence>
<dbReference type="Pfam" id="PF07654">
    <property type="entry name" value="C1-set"/>
    <property type="match status" value="1"/>
</dbReference>
<keyword evidence="6" id="KW-1185">Reference proteome</keyword>
<name>F7CGS7_HORSE</name>
<evidence type="ECO:0000313" key="6">
    <source>
        <dbReference type="Proteomes" id="UP000002281"/>
    </source>
</evidence>
<evidence type="ECO:0000313" key="5">
    <source>
        <dbReference type="Ensembl" id="ENSECAP00000017265.2"/>
    </source>
</evidence>
<dbReference type="InterPro" id="IPR013783">
    <property type="entry name" value="Ig-like_fold"/>
</dbReference>
<dbReference type="InterPro" id="IPR036179">
    <property type="entry name" value="Ig-like_dom_sf"/>
</dbReference>
<dbReference type="Ensembl" id="ENSECAT00000020993.4">
    <property type="protein sequence ID" value="ENSECAP00000017265.2"/>
    <property type="gene ID" value="ENSECAG00000028590.3"/>
</dbReference>
<dbReference type="FunCoup" id="F7CGS7">
    <property type="interactions" value="7"/>
</dbReference>
<reference evidence="5 6" key="1">
    <citation type="journal article" date="2009" name="Science">
        <title>Genome sequence, comparative analysis, and population genetics of the domestic horse.</title>
        <authorList>
            <consortium name="Broad Institute Genome Sequencing Platform"/>
            <consortium name="Broad Institute Whole Genome Assembly Team"/>
            <person name="Wade C.M."/>
            <person name="Giulotto E."/>
            <person name="Sigurdsson S."/>
            <person name="Zoli M."/>
            <person name="Gnerre S."/>
            <person name="Imsland F."/>
            <person name="Lear T.L."/>
            <person name="Adelson D.L."/>
            <person name="Bailey E."/>
            <person name="Bellone R.R."/>
            <person name="Bloecker H."/>
            <person name="Distl O."/>
            <person name="Edgar R.C."/>
            <person name="Garber M."/>
            <person name="Leeb T."/>
            <person name="Mauceli E."/>
            <person name="MacLeod J.N."/>
            <person name="Penedo M.C.T."/>
            <person name="Raison J.M."/>
            <person name="Sharpe T."/>
            <person name="Vogel J."/>
            <person name="Andersson L."/>
            <person name="Antczak D.F."/>
            <person name="Biagi T."/>
            <person name="Binns M.M."/>
            <person name="Chowdhary B.P."/>
            <person name="Coleman S.J."/>
            <person name="Della Valle G."/>
            <person name="Fryc S."/>
            <person name="Guerin G."/>
            <person name="Hasegawa T."/>
            <person name="Hill E.W."/>
            <person name="Jurka J."/>
            <person name="Kiialainen A."/>
            <person name="Lindgren G."/>
            <person name="Liu J."/>
            <person name="Magnani E."/>
            <person name="Mickelson J.R."/>
            <person name="Murray J."/>
            <person name="Nergadze S.G."/>
            <person name="Onofrio R."/>
            <person name="Pedroni S."/>
            <person name="Piras M.F."/>
            <person name="Raudsepp T."/>
            <person name="Rocchi M."/>
            <person name="Roeed K.H."/>
            <person name="Ryder O.A."/>
            <person name="Searle S."/>
            <person name="Skow L."/>
            <person name="Swinburne J.E."/>
            <person name="Syvaenen A.C."/>
            <person name="Tozaki T."/>
            <person name="Valberg S.J."/>
            <person name="Vaudin M."/>
            <person name="White J.R."/>
            <person name="Zody M.C."/>
            <person name="Lander E.S."/>
            <person name="Lindblad-Toh K."/>
        </authorList>
    </citation>
    <scope>NUCLEOTIDE SEQUENCE [LARGE SCALE GENOMIC DNA]</scope>
    <source>
        <strain evidence="5 6">Thoroughbred</strain>
    </source>
</reference>
<evidence type="ECO:0000259" key="4">
    <source>
        <dbReference type="Pfam" id="PF07654"/>
    </source>
</evidence>
<dbReference type="Bgee" id="ENSECAG00000028590">
    <property type="expression patterns" value="Expressed in leukocyte and 19 other cell types or tissues"/>
</dbReference>
<dbReference type="STRING" id="9796.ENSECAP00000017265"/>
<dbReference type="PANTHER" id="PTHR19971">
    <property type="entry name" value="SIGNAL-REGULATORY PROTEIN BETA"/>
    <property type="match status" value="1"/>
</dbReference>
<reference evidence="5" key="3">
    <citation type="submission" date="2025-09" db="UniProtKB">
        <authorList>
            <consortium name="Ensembl"/>
        </authorList>
    </citation>
    <scope>IDENTIFICATION</scope>
    <source>
        <strain evidence="5">Thoroughbred</strain>
    </source>
</reference>
<dbReference type="FunFam" id="2.60.40.10:FF:001810">
    <property type="entry name" value="T cell receptor delta constant"/>
    <property type="match status" value="1"/>
</dbReference>
<dbReference type="OMA" id="PITANVC"/>
<feature type="domain" description="Immunoglobulin C1-set" evidence="4">
    <location>
        <begin position="29"/>
        <end position="99"/>
    </location>
</feature>
<dbReference type="InterPro" id="IPR003597">
    <property type="entry name" value="Ig_C1-set"/>
</dbReference>
<evidence type="ECO:0000256" key="1">
    <source>
        <dbReference type="ARBA" id="ARBA00023157"/>
    </source>
</evidence>
<dbReference type="GeneTree" id="ENSGT00550000075201"/>
<dbReference type="SUPFAM" id="SSF48726">
    <property type="entry name" value="Immunoglobulin"/>
    <property type="match status" value="1"/>
</dbReference>
<dbReference type="HOGENOM" id="CLU_120543_0_0_1"/>
<dbReference type="InterPro" id="IPR051755">
    <property type="entry name" value="Ig-like_CS_Receptor"/>
</dbReference>
<keyword evidence="1" id="KW-1015">Disulfide bond</keyword>
<organism evidence="5 6">
    <name type="scientific">Equus caballus</name>
    <name type="common">Horse</name>
    <dbReference type="NCBI Taxonomy" id="9796"/>
    <lineage>
        <taxon>Eukaryota</taxon>
        <taxon>Metazoa</taxon>
        <taxon>Chordata</taxon>
        <taxon>Craniata</taxon>
        <taxon>Vertebrata</taxon>
        <taxon>Euteleostomi</taxon>
        <taxon>Mammalia</taxon>
        <taxon>Eutheria</taxon>
        <taxon>Laurasiatheria</taxon>
        <taxon>Perissodactyla</taxon>
        <taxon>Equidae</taxon>
        <taxon>Equus</taxon>
    </lineage>
</organism>
<dbReference type="SMR" id="F7CGS7"/>
<dbReference type="PaxDb" id="9796-ENSECAP00000017265"/>
<dbReference type="Proteomes" id="UP000002281">
    <property type="component" value="Chromosome 1"/>
</dbReference>
<reference evidence="5" key="2">
    <citation type="submission" date="2025-08" db="UniProtKB">
        <authorList>
            <consortium name="Ensembl"/>
        </authorList>
    </citation>
    <scope>IDENTIFICATION</scope>
    <source>
        <strain evidence="5">Thoroughbred</strain>
    </source>
</reference>